<comment type="caution">
    <text evidence="5">The sequence shown here is derived from an EMBL/GenBank/DDBJ whole genome shotgun (WGS) entry which is preliminary data.</text>
</comment>
<evidence type="ECO:0000313" key="5">
    <source>
        <dbReference type="EMBL" id="MTD59584.1"/>
    </source>
</evidence>
<keyword evidence="2" id="KW-0479">Metal-binding</keyword>
<evidence type="ECO:0000259" key="4">
    <source>
        <dbReference type="Pfam" id="PF03328"/>
    </source>
</evidence>
<dbReference type="PANTHER" id="PTHR30502:SF0">
    <property type="entry name" value="PHOSPHOENOLPYRUVATE CARBOXYLASE FAMILY PROTEIN"/>
    <property type="match status" value="1"/>
</dbReference>
<evidence type="ECO:0000256" key="3">
    <source>
        <dbReference type="ARBA" id="ARBA00023239"/>
    </source>
</evidence>
<dbReference type="InterPro" id="IPR050251">
    <property type="entry name" value="HpcH-HpaI_aldolase"/>
</dbReference>
<dbReference type="InterPro" id="IPR015813">
    <property type="entry name" value="Pyrv/PenolPyrv_kinase-like_dom"/>
</dbReference>
<organism evidence="5 6">
    <name type="scientific">Amycolatopsis pithecellobii</name>
    <dbReference type="NCBI Taxonomy" id="664692"/>
    <lineage>
        <taxon>Bacteria</taxon>
        <taxon>Bacillati</taxon>
        <taxon>Actinomycetota</taxon>
        <taxon>Actinomycetes</taxon>
        <taxon>Pseudonocardiales</taxon>
        <taxon>Pseudonocardiaceae</taxon>
        <taxon>Amycolatopsis</taxon>
    </lineage>
</organism>
<feature type="domain" description="HpcH/HpaI aldolase/citrate lyase" evidence="4">
    <location>
        <begin position="22"/>
        <end position="207"/>
    </location>
</feature>
<dbReference type="AlphaFoldDB" id="A0A6N7ZCR2"/>
<comment type="similarity">
    <text evidence="1">Belongs to the HpcH/HpaI aldolase family.</text>
</comment>
<dbReference type="Gene3D" id="3.20.20.60">
    <property type="entry name" value="Phosphoenolpyruvate-binding domains"/>
    <property type="match status" value="1"/>
</dbReference>
<dbReference type="GO" id="GO:0046872">
    <property type="term" value="F:metal ion binding"/>
    <property type="evidence" value="ECO:0007669"/>
    <property type="project" value="UniProtKB-KW"/>
</dbReference>
<keyword evidence="6" id="KW-1185">Reference proteome</keyword>
<protein>
    <submittedName>
        <fullName evidence="5">Aldolase</fullName>
    </submittedName>
</protein>
<keyword evidence="3" id="KW-0456">Lyase</keyword>
<dbReference type="SUPFAM" id="SSF51621">
    <property type="entry name" value="Phosphoenolpyruvate/pyruvate domain"/>
    <property type="match status" value="1"/>
</dbReference>
<sequence length="262" mass="27978">MNAFLDRLRAGELTLMLAIRSSRTTDIVRIAHATGHHAIMVDLEHATMSLDVAAQLSATAADLGMTPFVRVPERDYGSIGRLLDCGAQGIIAPRIETPAEAELVGRACRFPPRGQRSQLSMLPRLSMRPTPARELNPLLDEETIVQALVETPKGIANADAIAAVDNVDIVAIGANDLTAELGIPGRYDDPQVHAAVETAARACRAHGKLLMLGGISDPRILDALVPLGVCPLLLSGVDTELLFSGAEARAAKFATWWQQSAR</sequence>
<dbReference type="EMBL" id="WMBA01000116">
    <property type="protein sequence ID" value="MTD59584.1"/>
    <property type="molecule type" value="Genomic_DNA"/>
</dbReference>
<dbReference type="RefSeq" id="WP_154761609.1">
    <property type="nucleotide sequence ID" value="NZ_WMBA01000116.1"/>
</dbReference>
<evidence type="ECO:0000256" key="1">
    <source>
        <dbReference type="ARBA" id="ARBA00005568"/>
    </source>
</evidence>
<evidence type="ECO:0000256" key="2">
    <source>
        <dbReference type="ARBA" id="ARBA00022723"/>
    </source>
</evidence>
<name>A0A6N7ZCR2_9PSEU</name>
<dbReference type="Proteomes" id="UP000440096">
    <property type="component" value="Unassembled WGS sequence"/>
</dbReference>
<dbReference type="Pfam" id="PF03328">
    <property type="entry name" value="HpcH_HpaI"/>
    <property type="match status" value="1"/>
</dbReference>
<accession>A0A6N7ZCR2</accession>
<dbReference type="InterPro" id="IPR040442">
    <property type="entry name" value="Pyrv_kinase-like_dom_sf"/>
</dbReference>
<reference evidence="5 6" key="1">
    <citation type="submission" date="2019-11" db="EMBL/GenBank/DDBJ databases">
        <title>Draft genome of Amycolatopsis RM579.</title>
        <authorList>
            <person name="Duangmal K."/>
            <person name="Mingma R."/>
        </authorList>
    </citation>
    <scope>NUCLEOTIDE SEQUENCE [LARGE SCALE GENOMIC DNA]</scope>
    <source>
        <strain evidence="5 6">RM579</strain>
    </source>
</reference>
<dbReference type="GO" id="GO:0016832">
    <property type="term" value="F:aldehyde-lyase activity"/>
    <property type="evidence" value="ECO:0007669"/>
    <property type="project" value="TreeGrafter"/>
</dbReference>
<dbReference type="GO" id="GO:0005737">
    <property type="term" value="C:cytoplasm"/>
    <property type="evidence" value="ECO:0007669"/>
    <property type="project" value="TreeGrafter"/>
</dbReference>
<dbReference type="OrthoDB" id="3353438at2"/>
<evidence type="ECO:0000313" key="6">
    <source>
        <dbReference type="Proteomes" id="UP000440096"/>
    </source>
</evidence>
<dbReference type="PANTHER" id="PTHR30502">
    <property type="entry name" value="2-KETO-3-DEOXY-L-RHAMNONATE ALDOLASE"/>
    <property type="match status" value="1"/>
</dbReference>
<gene>
    <name evidence="5" type="ORF">GKO32_37200</name>
</gene>
<dbReference type="InterPro" id="IPR005000">
    <property type="entry name" value="Aldolase/citrate-lyase_domain"/>
</dbReference>
<proteinExistence type="inferred from homology"/>